<keyword evidence="3" id="KW-1185">Reference proteome</keyword>
<keyword evidence="2" id="KW-0812">Transmembrane</keyword>
<reference evidence="3" key="1">
    <citation type="submission" date="2024-06" db="UniProtKB">
        <authorList>
            <consortium name="RefSeq"/>
        </authorList>
    </citation>
    <scope>NUCLEOTIDE SEQUENCE [LARGE SCALE GENOMIC DNA]</scope>
    <source>
        <strain evidence="3">MV2-25</strain>
    </source>
</reference>
<proteinExistence type="predicted"/>
<evidence type="ECO:0000313" key="3">
    <source>
        <dbReference type="Proteomes" id="UP000001819"/>
    </source>
</evidence>
<dbReference type="InParanoid" id="A0A6I8V2U3"/>
<feature type="transmembrane region" description="Helical" evidence="2">
    <location>
        <begin position="277"/>
        <end position="294"/>
    </location>
</feature>
<gene>
    <name evidence="4" type="primary">LOC6897309</name>
</gene>
<organism evidence="3 4">
    <name type="scientific">Drosophila pseudoobscura pseudoobscura</name>
    <name type="common">Fruit fly</name>
    <dbReference type="NCBI Taxonomy" id="46245"/>
    <lineage>
        <taxon>Eukaryota</taxon>
        <taxon>Metazoa</taxon>
        <taxon>Ecdysozoa</taxon>
        <taxon>Arthropoda</taxon>
        <taxon>Hexapoda</taxon>
        <taxon>Insecta</taxon>
        <taxon>Pterygota</taxon>
        <taxon>Neoptera</taxon>
        <taxon>Endopterygota</taxon>
        <taxon>Diptera</taxon>
        <taxon>Brachycera</taxon>
        <taxon>Muscomorpha</taxon>
        <taxon>Ephydroidea</taxon>
        <taxon>Drosophilidae</taxon>
        <taxon>Drosophila</taxon>
        <taxon>Sophophora</taxon>
    </lineage>
</organism>
<protein>
    <submittedName>
        <fullName evidence="4">Uncharacterized protein</fullName>
    </submittedName>
</protein>
<keyword evidence="2" id="KW-0472">Membrane</keyword>
<accession>A0A6I8V2U3</accession>
<evidence type="ECO:0000313" key="4">
    <source>
        <dbReference type="RefSeq" id="XP_002137464.2"/>
    </source>
</evidence>
<sequence length="334" mass="37851">MPKTPFSPNRMLMTKDEKLKFSKPSTRMQFKSSSSESSSDTSYSTSASLQSSVISEKLGAQNEHYMLERKVASVEPSIYGNMVEPIIEDNELEPIACSKKPSVCRESVEFQMDDTLLDPQPSSSKTAKDFCHISSPWLIGDSQLKATDNLPHIKEHSSRTKANKMVQKIVTKTKANKMINTAQKRRKAARPDNVKKSRDIIQRLDKRLEAIQSALQSMIRFSVDDQPQPAVVPCNASKRNPENLPEVARNALLAFEETLVQEFFDVVSQVFSVNTRLFTCLVVLLLISVVLWFYKEEVWGPSTEEARYQAKMRKSGPLLKCLIFLLRQLNVPIF</sequence>
<dbReference type="KEGG" id="dpo:6897309"/>
<reference evidence="4" key="2">
    <citation type="submission" date="2025-08" db="UniProtKB">
        <authorList>
            <consortium name="RefSeq"/>
        </authorList>
    </citation>
    <scope>IDENTIFICATION</scope>
    <source>
        <strain evidence="4">MV-25-SWS-2005</strain>
        <tissue evidence="4">Whole body</tissue>
    </source>
</reference>
<dbReference type="RefSeq" id="XP_002137464.2">
    <property type="nucleotide sequence ID" value="XM_002137428.3"/>
</dbReference>
<keyword evidence="2" id="KW-1133">Transmembrane helix</keyword>
<feature type="compositionally biased region" description="Low complexity" evidence="1">
    <location>
        <begin position="32"/>
        <end position="46"/>
    </location>
</feature>
<evidence type="ECO:0000256" key="1">
    <source>
        <dbReference type="SAM" id="MobiDB-lite"/>
    </source>
</evidence>
<dbReference type="Proteomes" id="UP000001819">
    <property type="component" value="Chromosome 2"/>
</dbReference>
<feature type="region of interest" description="Disordered" evidence="1">
    <location>
        <begin position="1"/>
        <end position="46"/>
    </location>
</feature>
<evidence type="ECO:0000256" key="2">
    <source>
        <dbReference type="SAM" id="Phobius"/>
    </source>
</evidence>
<name>A0A6I8V2U3_DROPS</name>
<dbReference type="AlphaFoldDB" id="A0A6I8V2U3"/>